<feature type="compositionally biased region" description="Low complexity" evidence="5">
    <location>
        <begin position="844"/>
        <end position="855"/>
    </location>
</feature>
<feature type="domain" description="PHD-type" evidence="6">
    <location>
        <begin position="315"/>
        <end position="369"/>
    </location>
</feature>
<evidence type="ECO:0000256" key="4">
    <source>
        <dbReference type="PROSITE-ProRule" id="PRU00146"/>
    </source>
</evidence>
<feature type="compositionally biased region" description="Polar residues" evidence="5">
    <location>
        <begin position="1081"/>
        <end position="1099"/>
    </location>
</feature>
<feature type="compositionally biased region" description="Polar residues" evidence="5">
    <location>
        <begin position="534"/>
        <end position="552"/>
    </location>
</feature>
<feature type="compositionally biased region" description="Low complexity" evidence="5">
    <location>
        <begin position="743"/>
        <end position="755"/>
    </location>
</feature>
<feature type="compositionally biased region" description="Polar residues" evidence="5">
    <location>
        <begin position="706"/>
        <end position="724"/>
    </location>
</feature>
<evidence type="ECO:0000259" key="6">
    <source>
        <dbReference type="PROSITE" id="PS50016"/>
    </source>
</evidence>
<feature type="compositionally biased region" description="Pro residues" evidence="5">
    <location>
        <begin position="1301"/>
        <end position="1314"/>
    </location>
</feature>
<evidence type="ECO:0000256" key="1">
    <source>
        <dbReference type="ARBA" id="ARBA00022723"/>
    </source>
</evidence>
<feature type="compositionally biased region" description="Basic residues" evidence="5">
    <location>
        <begin position="788"/>
        <end position="806"/>
    </location>
</feature>
<protein>
    <recommendedName>
        <fullName evidence="6">PHD-type domain-containing protein</fullName>
    </recommendedName>
</protein>
<name>A0A8S1D6U7_9INSE</name>
<feature type="compositionally biased region" description="Acidic residues" evidence="5">
    <location>
        <begin position="935"/>
        <end position="944"/>
    </location>
</feature>
<organism evidence="7 8">
    <name type="scientific">Cloeon dipterum</name>
    <dbReference type="NCBI Taxonomy" id="197152"/>
    <lineage>
        <taxon>Eukaryota</taxon>
        <taxon>Metazoa</taxon>
        <taxon>Ecdysozoa</taxon>
        <taxon>Arthropoda</taxon>
        <taxon>Hexapoda</taxon>
        <taxon>Insecta</taxon>
        <taxon>Pterygota</taxon>
        <taxon>Palaeoptera</taxon>
        <taxon>Ephemeroptera</taxon>
        <taxon>Pisciforma</taxon>
        <taxon>Baetidae</taxon>
        <taxon>Cloeon</taxon>
    </lineage>
</organism>
<evidence type="ECO:0000256" key="3">
    <source>
        <dbReference type="ARBA" id="ARBA00022833"/>
    </source>
</evidence>
<feature type="region of interest" description="Disordered" evidence="5">
    <location>
        <begin position="743"/>
        <end position="944"/>
    </location>
</feature>
<proteinExistence type="predicted"/>
<keyword evidence="3" id="KW-0862">Zinc</keyword>
<comment type="caution">
    <text evidence="7">The sequence shown here is derived from an EMBL/GenBank/DDBJ whole genome shotgun (WGS) entry which is preliminary data.</text>
</comment>
<dbReference type="GO" id="GO:0008270">
    <property type="term" value="F:zinc ion binding"/>
    <property type="evidence" value="ECO:0007669"/>
    <property type="project" value="UniProtKB-KW"/>
</dbReference>
<dbReference type="Proteomes" id="UP000494165">
    <property type="component" value="Unassembled WGS sequence"/>
</dbReference>
<dbReference type="EMBL" id="CADEPI010000140">
    <property type="protein sequence ID" value="CAB3377197.1"/>
    <property type="molecule type" value="Genomic_DNA"/>
</dbReference>
<evidence type="ECO:0000256" key="2">
    <source>
        <dbReference type="ARBA" id="ARBA00022771"/>
    </source>
</evidence>
<dbReference type="InterPro" id="IPR019787">
    <property type="entry name" value="Znf_PHD-finger"/>
</dbReference>
<feature type="compositionally biased region" description="Polar residues" evidence="5">
    <location>
        <begin position="1039"/>
        <end position="1052"/>
    </location>
</feature>
<evidence type="ECO:0000256" key="5">
    <source>
        <dbReference type="SAM" id="MobiDB-lite"/>
    </source>
</evidence>
<feature type="region of interest" description="Disordered" evidence="5">
    <location>
        <begin position="970"/>
        <end position="1336"/>
    </location>
</feature>
<feature type="compositionally biased region" description="Polar residues" evidence="5">
    <location>
        <begin position="684"/>
        <end position="693"/>
    </location>
</feature>
<dbReference type="PROSITE" id="PS50016">
    <property type="entry name" value="ZF_PHD_2"/>
    <property type="match status" value="1"/>
</dbReference>
<dbReference type="Gene3D" id="2.30.30.1150">
    <property type="match status" value="1"/>
</dbReference>
<feature type="compositionally biased region" description="Low complexity" evidence="5">
    <location>
        <begin position="566"/>
        <end position="581"/>
    </location>
</feature>
<sequence length="1371" mass="144843">MSNNPWIPCPPFKGAFPREPDPGIWPLAQPASIDLPVMDVEDDYPPPDAEEFEEALDLSISGRVQEDCDGSASAPAPLDPLASDTTVPITQASESAMNGECGTATNELRTEDMRVAEEDEAEIDERGARSPPQVRKAPVLPAAPSSKKSRVASIGFFEVEDAVLCQDRTSGEWREASVVGVTFNKEGSPVFDVRNRSGEVVKSVGLELLAPARSVKLAANDLQGGDCLLAYMSTLNHNRGWYKVVVSRVEKAENVVKMVFGTVFLSSEQQLHDQRIFFVHSTLKFPELVPREQWTKEGEWISLRKPCDRCLGNPNVRCHVCCCMTCGLKGDEGSILRCKLCSNTCHPQCINTGHKDLDGLWMCESCYHLESGLGACFGVKEKPKTVVQPVSAAVVVPVVPSQQPTKEPGVSGGRLSAKNQAKARDTQACPKVPKTGPARRQLSSPSSAACSPHPAKKRKMAPARRAAPPAARMAEKPKRAQPAGRSDASAHKPTTSLPLESQAKTPVQDAARPAEASQPRGPAGRSAAVMRVVQASQSGQDPGQPPAASSSEGMDLEPPVSVASEALAKAPARRAAPPAARMAEKPKRAQPAGRSDASAHKPTTSQLPEPQAKAPVPEAARSTRRRPRNPDTKPACSPPPTKKRRVIAPSDCVPDHESLPENRPLPDGDGVIEELQSPLDQGESVDTQASAQQLPALDHLPDEEGNIQSMASHDNTSTDEQAGNPQLAHQVPLTGQDIQMDVAVEAEFSSSASEAPGDAPDDELPVATRTSWRARGPSPKPVPSTLAKKAKKERKVSARRAAKRAARKAEKSKKAQAAVRTARVILKPPTFVPPEPHAKAQVCEAARQAEASQRRGPAGRSAGGMRVVPASQSRQDPDQPSGQPPAACGSSEEVDVEPPISLESEALAKAPAQKIAQSRVEPDLEPSPENQPLPDGDDVIDDLEFPLDQGESVDTQVSSIASEAPGVCADDELPVATRTRGALRRARGPSPKPVPSTLAKKAKKERKIPARRANKPAARMAEKPKRAQPAGRSDASAHKPTTSLPLESQAKTPVQDAARPAEASQPRGPAGRSAAVMRVVQASQSGQDPGQPPAASSSEGMDVEPPVSVASEALAKAPAPEAAEASQPSASPEYQPLPDGDGVIDDLEFPTDQGESVDPESSEGMDLEPPLSLASEALAKAPAPEAAEASQLRASPEYQPLPDGDGVIDDFEVPSDQAESVDIQVPARPAEAAPPGCCDVEPVENHLSPASPPDNLQLAQALPPPPQAQAPSALQPPTGPKARQRAASKTVKPRVREAPAAPMPSSSPPTPPPAEAMLAEGSTRPRRKAAAAPCSARGVRAVKFVKHHLFPVEAVLGSPELFPSANKDELM</sequence>
<feature type="compositionally biased region" description="Basic and acidic residues" evidence="5">
    <location>
        <begin position="653"/>
        <end position="666"/>
    </location>
</feature>
<feature type="compositionally biased region" description="Polar residues" evidence="5">
    <location>
        <begin position="870"/>
        <end position="881"/>
    </location>
</feature>
<gene>
    <name evidence="7" type="ORF">CLODIP_2_CD12370</name>
</gene>
<feature type="compositionally biased region" description="Acidic residues" evidence="5">
    <location>
        <begin position="1142"/>
        <end position="1166"/>
    </location>
</feature>
<feature type="compositionally biased region" description="Polar residues" evidence="5">
    <location>
        <begin position="492"/>
        <end position="505"/>
    </location>
</feature>
<feature type="compositionally biased region" description="Low complexity" evidence="5">
    <location>
        <begin position="443"/>
        <end position="453"/>
    </location>
</feature>
<keyword evidence="1" id="KW-0479">Metal-binding</keyword>
<reference evidence="7 8" key="1">
    <citation type="submission" date="2020-04" db="EMBL/GenBank/DDBJ databases">
        <authorList>
            <person name="Alioto T."/>
            <person name="Alioto T."/>
            <person name="Gomez Garrido J."/>
        </authorList>
    </citation>
    <scope>NUCLEOTIDE SEQUENCE [LARGE SCALE GENOMIC DNA]</scope>
</reference>
<feature type="region of interest" description="Disordered" evidence="5">
    <location>
        <begin position="402"/>
        <end position="725"/>
    </location>
</feature>
<evidence type="ECO:0000313" key="8">
    <source>
        <dbReference type="Proteomes" id="UP000494165"/>
    </source>
</evidence>
<keyword evidence="8" id="KW-1185">Reference proteome</keyword>
<evidence type="ECO:0000313" key="7">
    <source>
        <dbReference type="EMBL" id="CAB3377197.1"/>
    </source>
</evidence>
<feature type="compositionally biased region" description="Basic residues" evidence="5">
    <location>
        <begin position="1000"/>
        <end position="1014"/>
    </location>
</feature>
<dbReference type="CDD" id="cd15489">
    <property type="entry name" value="PHD_SF"/>
    <property type="match status" value="1"/>
</dbReference>
<feature type="compositionally biased region" description="Low complexity" evidence="5">
    <location>
        <begin position="1110"/>
        <end position="1133"/>
    </location>
</feature>
<feature type="compositionally biased region" description="Low complexity" evidence="5">
    <location>
        <begin position="1167"/>
        <end position="1190"/>
    </location>
</feature>
<keyword evidence="2 4" id="KW-0863">Zinc-finger</keyword>
<feature type="compositionally biased region" description="Low complexity" evidence="5">
    <location>
        <begin position="463"/>
        <end position="472"/>
    </location>
</feature>
<accession>A0A8S1D6U7</accession>
<feature type="region of interest" description="Disordered" evidence="5">
    <location>
        <begin position="121"/>
        <end position="142"/>
    </location>
</feature>